<gene>
    <name evidence="1" type="ORF">C7212DRAFT_344388</name>
</gene>
<proteinExistence type="predicted"/>
<evidence type="ECO:0000313" key="1">
    <source>
        <dbReference type="EMBL" id="PWW75704.1"/>
    </source>
</evidence>
<accession>A0A317SMI5</accession>
<name>A0A317SMI5_9PEZI</name>
<dbReference type="AlphaFoldDB" id="A0A317SMI5"/>
<dbReference type="EMBL" id="PYWC01000043">
    <property type="protein sequence ID" value="PWW75704.1"/>
    <property type="molecule type" value="Genomic_DNA"/>
</dbReference>
<organism evidence="1 2">
    <name type="scientific">Tuber magnatum</name>
    <name type="common">white Piedmont truffle</name>
    <dbReference type="NCBI Taxonomy" id="42249"/>
    <lineage>
        <taxon>Eukaryota</taxon>
        <taxon>Fungi</taxon>
        <taxon>Dikarya</taxon>
        <taxon>Ascomycota</taxon>
        <taxon>Pezizomycotina</taxon>
        <taxon>Pezizomycetes</taxon>
        <taxon>Pezizales</taxon>
        <taxon>Tuberaceae</taxon>
        <taxon>Tuber</taxon>
    </lineage>
</organism>
<reference evidence="1 2" key="1">
    <citation type="submission" date="2018-03" db="EMBL/GenBank/DDBJ databases">
        <title>Genomes of Pezizomycetes fungi and the evolution of truffles.</title>
        <authorList>
            <person name="Murat C."/>
            <person name="Payen T."/>
            <person name="Noel B."/>
            <person name="Kuo A."/>
            <person name="Martin F.M."/>
        </authorList>
    </citation>
    <scope>NUCLEOTIDE SEQUENCE [LARGE SCALE GENOMIC DNA]</scope>
    <source>
        <strain evidence="1">091103-1</strain>
    </source>
</reference>
<dbReference type="Proteomes" id="UP000246991">
    <property type="component" value="Unassembled WGS sequence"/>
</dbReference>
<keyword evidence="2" id="KW-1185">Reference proteome</keyword>
<protein>
    <submittedName>
        <fullName evidence="1">Uncharacterized protein</fullName>
    </submittedName>
</protein>
<comment type="caution">
    <text evidence="1">The sequence shown here is derived from an EMBL/GenBank/DDBJ whole genome shotgun (WGS) entry which is preliminary data.</text>
</comment>
<evidence type="ECO:0000313" key="2">
    <source>
        <dbReference type="Proteomes" id="UP000246991"/>
    </source>
</evidence>
<sequence length="131" mass="14693">MFEADLYFPPPKFEWLPQERWYRAYEGGTPASYDSIGCSIFSGGVNSTFRAVFPTGQEEGDPSHAAKQIARNATGERNVTIFPPPEQDMIHIYTEHRWSDKWQRKQEAKDTALGQACSDGMGVNGEVSTNT</sequence>